<feature type="compositionally biased region" description="Low complexity" evidence="1">
    <location>
        <begin position="72"/>
        <end position="91"/>
    </location>
</feature>
<reference evidence="2 3" key="1">
    <citation type="submission" date="2019-08" db="EMBL/GenBank/DDBJ databases">
        <title>Draft genome of C. urealyticum strain VH4248.</title>
        <authorList>
            <person name="Navas J."/>
        </authorList>
    </citation>
    <scope>NUCLEOTIDE SEQUENCE [LARGE SCALE GENOMIC DNA]</scope>
    <source>
        <strain evidence="2 3">VH4248</strain>
    </source>
</reference>
<proteinExistence type="predicted"/>
<dbReference type="Pfam" id="PF10698">
    <property type="entry name" value="DUF2505"/>
    <property type="match status" value="1"/>
</dbReference>
<accession>A0A5D4G2S7</accession>
<organism evidence="2 3">
    <name type="scientific">Corynebacterium urealyticum</name>
    <dbReference type="NCBI Taxonomy" id="43771"/>
    <lineage>
        <taxon>Bacteria</taxon>
        <taxon>Bacillati</taxon>
        <taxon>Actinomycetota</taxon>
        <taxon>Actinomycetes</taxon>
        <taxon>Mycobacteriales</taxon>
        <taxon>Corynebacteriaceae</taxon>
        <taxon>Corynebacterium</taxon>
    </lineage>
</organism>
<comment type="caution">
    <text evidence="2">The sequence shown here is derived from an EMBL/GenBank/DDBJ whole genome shotgun (WGS) entry which is preliminary data.</text>
</comment>
<dbReference type="EMBL" id="VSZI01000001">
    <property type="protein sequence ID" value="TYR20860.1"/>
    <property type="molecule type" value="Genomic_DNA"/>
</dbReference>
<dbReference type="RefSeq" id="WP_148812822.1">
    <property type="nucleotide sequence ID" value="NZ_VSZI01000001.1"/>
</dbReference>
<dbReference type="InterPro" id="IPR019639">
    <property type="entry name" value="DUF2505"/>
</dbReference>
<name>A0A5D4G2S7_9CORY</name>
<dbReference type="Proteomes" id="UP000324726">
    <property type="component" value="Unassembled WGS sequence"/>
</dbReference>
<evidence type="ECO:0000256" key="1">
    <source>
        <dbReference type="SAM" id="MobiDB-lite"/>
    </source>
</evidence>
<dbReference type="AlphaFoldDB" id="A0A5D4G2S7"/>
<protein>
    <submittedName>
        <fullName evidence="2">DUF2505 family protein</fullName>
    </submittedName>
</protein>
<gene>
    <name evidence="2" type="ORF">FYJ87_08105</name>
</gene>
<evidence type="ECO:0000313" key="3">
    <source>
        <dbReference type="Proteomes" id="UP000324726"/>
    </source>
</evidence>
<feature type="region of interest" description="Disordered" evidence="1">
    <location>
        <begin position="72"/>
        <end position="99"/>
    </location>
</feature>
<evidence type="ECO:0000313" key="2">
    <source>
        <dbReference type="EMBL" id="TYR20860.1"/>
    </source>
</evidence>
<sequence>MAKKKTFKRTIALSPAEAYGVLSSEEYLLRVDQPTDGSTVEIVDSDIARTPEGQVTAHVQVEITPAGAAAEGAAAATEAAEAAAGESGAEGQSKQPMRLQQTTTVEPLTGETCVAETAMPLPQGLGEMRMHFTYTPQRKDPQSSDVVIEVSVDVSVPVPMVGGMIARKILGDADNTIDKGLARIEAEGLSRR</sequence>